<reference evidence="2" key="1">
    <citation type="submission" date="2021-02" db="EMBL/GenBank/DDBJ databases">
        <authorList>
            <person name="Nowell W R."/>
        </authorList>
    </citation>
    <scope>NUCLEOTIDE SEQUENCE</scope>
</reference>
<keyword evidence="1" id="KW-0472">Membrane</keyword>
<proteinExistence type="predicted"/>
<dbReference type="Proteomes" id="UP000663869">
    <property type="component" value="Unassembled WGS sequence"/>
</dbReference>
<keyword evidence="1" id="KW-0812">Transmembrane</keyword>
<dbReference type="EMBL" id="CAJNYU010001835">
    <property type="protein sequence ID" value="CAF3473123.1"/>
    <property type="molecule type" value="Genomic_DNA"/>
</dbReference>
<accession>A0A817NUJ8</accession>
<sequence>MKSTTNSPSVWLKICVVFGLCFYGLIGICIITAGAISCVQTHQIKQFHTNTTCLVEDYSFQQKTCKSYYGHRSERSTCYDKQSQVIYSIFNGSSITSSIKLYEQRSQSDHQKGTSSLCWYDKNSVTSVIWTLPTNVDGILCFTVGSIYIIFGIYTLTSIVYRYRKRLAKSRVNPINNRLLESEQITLPFNQG</sequence>
<evidence type="ECO:0000313" key="3">
    <source>
        <dbReference type="EMBL" id="CAF3464211.1"/>
    </source>
</evidence>
<dbReference type="Proteomes" id="UP000663825">
    <property type="component" value="Unassembled WGS sequence"/>
</dbReference>
<keyword evidence="1" id="KW-1133">Transmembrane helix</keyword>
<dbReference type="AlphaFoldDB" id="A0A817NUJ8"/>
<feature type="transmembrane region" description="Helical" evidence="1">
    <location>
        <begin position="12"/>
        <end position="36"/>
    </location>
</feature>
<name>A0A817NUJ8_9BILA</name>
<feature type="transmembrane region" description="Helical" evidence="1">
    <location>
        <begin position="142"/>
        <end position="161"/>
    </location>
</feature>
<gene>
    <name evidence="4" type="ORF">FME351_LOCUS14974</name>
    <name evidence="3" type="ORF">LUA448_LOCUS22875</name>
    <name evidence="2" type="ORF">TIS948_LOCUS8489</name>
</gene>
<evidence type="ECO:0000313" key="2">
    <source>
        <dbReference type="EMBL" id="CAF3130152.1"/>
    </source>
</evidence>
<evidence type="ECO:0000256" key="1">
    <source>
        <dbReference type="SAM" id="Phobius"/>
    </source>
</evidence>
<evidence type="ECO:0000313" key="4">
    <source>
        <dbReference type="EMBL" id="CAF3473123.1"/>
    </source>
</evidence>
<dbReference type="Proteomes" id="UP000663833">
    <property type="component" value="Unassembled WGS sequence"/>
</dbReference>
<dbReference type="EMBL" id="CAJNYD010002953">
    <property type="protein sequence ID" value="CAF3464211.1"/>
    <property type="molecule type" value="Genomic_DNA"/>
</dbReference>
<dbReference type="OrthoDB" id="10314825at2759"/>
<evidence type="ECO:0000313" key="5">
    <source>
        <dbReference type="Proteomes" id="UP000663825"/>
    </source>
</evidence>
<organism evidence="2 5">
    <name type="scientific">Rotaria socialis</name>
    <dbReference type="NCBI Taxonomy" id="392032"/>
    <lineage>
        <taxon>Eukaryota</taxon>
        <taxon>Metazoa</taxon>
        <taxon>Spiralia</taxon>
        <taxon>Gnathifera</taxon>
        <taxon>Rotifera</taxon>
        <taxon>Eurotatoria</taxon>
        <taxon>Bdelloidea</taxon>
        <taxon>Philodinida</taxon>
        <taxon>Philodinidae</taxon>
        <taxon>Rotaria</taxon>
    </lineage>
</organism>
<dbReference type="EMBL" id="CAJNXB010001104">
    <property type="protein sequence ID" value="CAF3130152.1"/>
    <property type="molecule type" value="Genomic_DNA"/>
</dbReference>
<comment type="caution">
    <text evidence="2">The sequence shown here is derived from an EMBL/GenBank/DDBJ whole genome shotgun (WGS) entry which is preliminary data.</text>
</comment>
<protein>
    <submittedName>
        <fullName evidence="2">Uncharacterized protein</fullName>
    </submittedName>
</protein>